<dbReference type="OrthoDB" id="5422044at2759"/>
<feature type="chain" id="PRO_5004931599" description="Mid2 domain-containing protein" evidence="3">
    <location>
        <begin position="19"/>
        <end position="277"/>
    </location>
</feature>
<dbReference type="EMBL" id="AMGW01000001">
    <property type="protein sequence ID" value="EXJ63934.1"/>
    <property type="molecule type" value="Genomic_DNA"/>
</dbReference>
<evidence type="ECO:0000256" key="1">
    <source>
        <dbReference type="SAM" id="MobiDB-lite"/>
    </source>
</evidence>
<gene>
    <name evidence="4" type="ORF">A1O7_00269</name>
</gene>
<dbReference type="VEuPathDB" id="FungiDB:A1O7_00269"/>
<reference evidence="4 5" key="1">
    <citation type="submission" date="2013-03" db="EMBL/GenBank/DDBJ databases">
        <title>The Genome Sequence of Cladophialophora yegresii CBS 114405.</title>
        <authorList>
            <consortium name="The Broad Institute Genomics Platform"/>
            <person name="Cuomo C."/>
            <person name="de Hoog S."/>
            <person name="Gorbushina A."/>
            <person name="Walker B."/>
            <person name="Young S.K."/>
            <person name="Zeng Q."/>
            <person name="Gargeya S."/>
            <person name="Fitzgerald M."/>
            <person name="Haas B."/>
            <person name="Abouelleil A."/>
            <person name="Allen A.W."/>
            <person name="Alvarado L."/>
            <person name="Arachchi H.M."/>
            <person name="Berlin A.M."/>
            <person name="Chapman S.B."/>
            <person name="Gainer-Dewar J."/>
            <person name="Goldberg J."/>
            <person name="Griggs A."/>
            <person name="Gujja S."/>
            <person name="Hansen M."/>
            <person name="Howarth C."/>
            <person name="Imamovic A."/>
            <person name="Ireland A."/>
            <person name="Larimer J."/>
            <person name="McCowan C."/>
            <person name="Murphy C."/>
            <person name="Pearson M."/>
            <person name="Poon T.W."/>
            <person name="Priest M."/>
            <person name="Roberts A."/>
            <person name="Saif S."/>
            <person name="Shea T."/>
            <person name="Sisk P."/>
            <person name="Sykes S."/>
            <person name="Wortman J."/>
            <person name="Nusbaum C."/>
            <person name="Birren B."/>
        </authorList>
    </citation>
    <scope>NUCLEOTIDE SEQUENCE [LARGE SCALE GENOMIC DNA]</scope>
    <source>
        <strain evidence="4 5">CBS 114405</strain>
    </source>
</reference>
<accession>W9X0C0</accession>
<evidence type="ECO:0000256" key="2">
    <source>
        <dbReference type="SAM" id="Phobius"/>
    </source>
</evidence>
<keyword evidence="2" id="KW-0812">Transmembrane</keyword>
<feature type="region of interest" description="Disordered" evidence="1">
    <location>
        <begin position="138"/>
        <end position="176"/>
    </location>
</feature>
<comment type="caution">
    <text evidence="4">The sequence shown here is derived from an EMBL/GenBank/DDBJ whole genome shotgun (WGS) entry which is preliminary data.</text>
</comment>
<dbReference type="RefSeq" id="XP_007752501.1">
    <property type="nucleotide sequence ID" value="XM_007754311.1"/>
</dbReference>
<dbReference type="Proteomes" id="UP000019473">
    <property type="component" value="Unassembled WGS sequence"/>
</dbReference>
<keyword evidence="2" id="KW-0472">Membrane</keyword>
<dbReference type="GeneID" id="19174886"/>
<keyword evidence="2" id="KW-1133">Transmembrane helix</keyword>
<keyword evidence="3" id="KW-0732">Signal</keyword>
<evidence type="ECO:0000256" key="3">
    <source>
        <dbReference type="SAM" id="SignalP"/>
    </source>
</evidence>
<dbReference type="HOGENOM" id="CLU_1004741_0_0_1"/>
<keyword evidence="5" id="KW-1185">Reference proteome</keyword>
<evidence type="ECO:0000313" key="5">
    <source>
        <dbReference type="Proteomes" id="UP000019473"/>
    </source>
</evidence>
<feature type="signal peptide" evidence="3">
    <location>
        <begin position="1"/>
        <end position="18"/>
    </location>
</feature>
<dbReference type="AlphaFoldDB" id="W9X0C0"/>
<name>W9X0C0_9EURO</name>
<feature type="transmembrane region" description="Helical" evidence="2">
    <location>
        <begin position="186"/>
        <end position="207"/>
    </location>
</feature>
<proteinExistence type="predicted"/>
<evidence type="ECO:0008006" key="6">
    <source>
        <dbReference type="Google" id="ProtNLM"/>
    </source>
</evidence>
<protein>
    <recommendedName>
        <fullName evidence="6">Mid2 domain-containing protein</fullName>
    </recommendedName>
</protein>
<sequence>MLVLFVACALLFSTYACADGTLIPITFYTNFGFSGGCTTPSTLATNVSLEIGVCVVTPGLGSFHLGLFPCASGSVQQYVFTDTACGQLSSDYYSGVDDCYVAYYGAMAAIMLSCNQESPEPPSATTTIPVAAIATGASSSSTSSTTSASSNGGGDNSSPSGTSSSPSPSSSSSASGWSSLDLGTRIGIIVSLAVGIPPIILGIYTILQRRKRKADDQLAQAQGTPMQPYPPYAHGHGGGGLRGYFPLDHAGREPRPPGPTPQMSRAYYNIDLGTRGA</sequence>
<evidence type="ECO:0000313" key="4">
    <source>
        <dbReference type="EMBL" id="EXJ63934.1"/>
    </source>
</evidence>
<organism evidence="4 5">
    <name type="scientific">Cladophialophora yegresii CBS 114405</name>
    <dbReference type="NCBI Taxonomy" id="1182544"/>
    <lineage>
        <taxon>Eukaryota</taxon>
        <taxon>Fungi</taxon>
        <taxon>Dikarya</taxon>
        <taxon>Ascomycota</taxon>
        <taxon>Pezizomycotina</taxon>
        <taxon>Eurotiomycetes</taxon>
        <taxon>Chaetothyriomycetidae</taxon>
        <taxon>Chaetothyriales</taxon>
        <taxon>Herpotrichiellaceae</taxon>
        <taxon>Cladophialophora</taxon>
    </lineage>
</organism>